<evidence type="ECO:0000313" key="3">
    <source>
        <dbReference type="EMBL" id="PSH64994.1"/>
    </source>
</evidence>
<reference evidence="4" key="1">
    <citation type="submission" date="2017-11" db="EMBL/GenBank/DDBJ databases">
        <authorList>
            <person name="Kuznetsova I."/>
            <person name="Sazanova A."/>
            <person name="Chirak E."/>
            <person name="Safronova V."/>
            <person name="Willems A."/>
        </authorList>
    </citation>
    <scope>NUCLEOTIDE SEQUENCE [LARGE SCALE GENOMIC DNA]</scope>
    <source>
        <strain evidence="4">CCBAU 03422</strain>
    </source>
</reference>
<keyword evidence="4" id="KW-1185">Reference proteome</keyword>
<gene>
    <name evidence="3" type="ORF">CU103_08075</name>
</gene>
<dbReference type="RefSeq" id="WP_106663409.1">
    <property type="nucleotide sequence ID" value="NZ_PGGM01000003.1"/>
</dbReference>
<dbReference type="AlphaFoldDB" id="A0A2P7BET3"/>
<evidence type="ECO:0000256" key="1">
    <source>
        <dbReference type="SAM" id="MobiDB-lite"/>
    </source>
</evidence>
<dbReference type="EMBL" id="PGGM01000003">
    <property type="protein sequence ID" value="PSH64994.1"/>
    <property type="molecule type" value="Genomic_DNA"/>
</dbReference>
<keyword evidence="2" id="KW-0472">Membrane</keyword>
<proteinExistence type="predicted"/>
<keyword evidence="2" id="KW-0812">Transmembrane</keyword>
<evidence type="ECO:0000256" key="2">
    <source>
        <dbReference type="SAM" id="Phobius"/>
    </source>
</evidence>
<comment type="caution">
    <text evidence="3">The sequence shown here is derived from an EMBL/GenBank/DDBJ whole genome shotgun (WGS) entry which is preliminary data.</text>
</comment>
<accession>A0A2P7BET3</accession>
<dbReference type="Proteomes" id="UP000241764">
    <property type="component" value="Unassembled WGS sequence"/>
</dbReference>
<keyword evidence="2" id="KW-1133">Transmembrane helix</keyword>
<name>A0A2P7BET3_9HYPH</name>
<feature type="region of interest" description="Disordered" evidence="1">
    <location>
        <begin position="83"/>
        <end position="102"/>
    </location>
</feature>
<feature type="transmembrane region" description="Helical" evidence="2">
    <location>
        <begin position="7"/>
        <end position="37"/>
    </location>
</feature>
<dbReference type="OrthoDB" id="8382203at2"/>
<feature type="transmembrane region" description="Helical" evidence="2">
    <location>
        <begin position="49"/>
        <end position="73"/>
    </location>
</feature>
<protein>
    <submittedName>
        <fullName evidence="3">Uncharacterized protein</fullName>
    </submittedName>
</protein>
<sequence>MTILNGAIIVVLISIAAGTAIPVWGFAIFAFFVSIGWGGGVFYAGGSSLITATIYSIGVLVLMEISYLAGVFLSGLWRRARKAPTNGRVADPAQATSKHRRS</sequence>
<organism evidence="3 4">
    <name type="scientific">Phyllobacterium sophorae</name>
    <dbReference type="NCBI Taxonomy" id="1520277"/>
    <lineage>
        <taxon>Bacteria</taxon>
        <taxon>Pseudomonadati</taxon>
        <taxon>Pseudomonadota</taxon>
        <taxon>Alphaproteobacteria</taxon>
        <taxon>Hyphomicrobiales</taxon>
        <taxon>Phyllobacteriaceae</taxon>
        <taxon>Phyllobacterium</taxon>
    </lineage>
</organism>
<evidence type="ECO:0000313" key="4">
    <source>
        <dbReference type="Proteomes" id="UP000241764"/>
    </source>
</evidence>